<feature type="modified residue" description="4-aspartylphosphate" evidence="1">
    <location>
        <position position="61"/>
    </location>
</feature>
<dbReference type="Proteomes" id="UP001202180">
    <property type="component" value="Unassembled WGS sequence"/>
</dbReference>
<protein>
    <submittedName>
        <fullName evidence="3">Response regulator</fullName>
    </submittedName>
</protein>
<reference evidence="3 4" key="1">
    <citation type="submission" date="2022-04" db="EMBL/GenBank/DDBJ databases">
        <title>Spirosoma sp. strain RP8 genome sequencing and assembly.</title>
        <authorList>
            <person name="Jung Y."/>
        </authorList>
    </citation>
    <scope>NUCLEOTIDE SEQUENCE [LARGE SCALE GENOMIC DNA]</scope>
    <source>
        <strain evidence="3 4">RP8</strain>
    </source>
</reference>
<dbReference type="PROSITE" id="PS50110">
    <property type="entry name" value="RESPONSE_REGULATORY"/>
    <property type="match status" value="1"/>
</dbReference>
<keyword evidence="4" id="KW-1185">Reference proteome</keyword>
<dbReference type="Gene3D" id="3.40.50.2300">
    <property type="match status" value="1"/>
</dbReference>
<dbReference type="PANTHER" id="PTHR44520:SF2">
    <property type="entry name" value="RESPONSE REGULATOR RCP1"/>
    <property type="match status" value="1"/>
</dbReference>
<evidence type="ECO:0000313" key="4">
    <source>
        <dbReference type="Proteomes" id="UP001202180"/>
    </source>
</evidence>
<gene>
    <name evidence="3" type="ORF">M0L20_07740</name>
</gene>
<comment type="caution">
    <text evidence="3">The sequence shown here is derived from an EMBL/GenBank/DDBJ whole genome shotgun (WGS) entry which is preliminary data.</text>
</comment>
<accession>A0ABT0HIB2</accession>
<dbReference type="PANTHER" id="PTHR44520">
    <property type="entry name" value="RESPONSE REGULATOR RCP1-RELATED"/>
    <property type="match status" value="1"/>
</dbReference>
<evidence type="ECO:0000313" key="3">
    <source>
        <dbReference type="EMBL" id="MCK8491740.1"/>
    </source>
</evidence>
<dbReference type="InterPro" id="IPR001789">
    <property type="entry name" value="Sig_transdc_resp-reg_receiver"/>
</dbReference>
<dbReference type="InterPro" id="IPR011006">
    <property type="entry name" value="CheY-like_superfamily"/>
</dbReference>
<dbReference type="SUPFAM" id="SSF52172">
    <property type="entry name" value="CheY-like"/>
    <property type="match status" value="1"/>
</dbReference>
<name>A0ABT0HIB2_9BACT</name>
<keyword evidence="1" id="KW-0597">Phosphoprotein</keyword>
<evidence type="ECO:0000259" key="2">
    <source>
        <dbReference type="PROSITE" id="PS50110"/>
    </source>
</evidence>
<evidence type="ECO:0000256" key="1">
    <source>
        <dbReference type="PROSITE-ProRule" id="PRU00169"/>
    </source>
</evidence>
<organism evidence="3 4">
    <name type="scientific">Spirosoma liriopis</name>
    <dbReference type="NCBI Taxonomy" id="2937440"/>
    <lineage>
        <taxon>Bacteria</taxon>
        <taxon>Pseudomonadati</taxon>
        <taxon>Bacteroidota</taxon>
        <taxon>Cytophagia</taxon>
        <taxon>Cytophagales</taxon>
        <taxon>Cytophagaceae</taxon>
        <taxon>Spirosoma</taxon>
    </lineage>
</organism>
<dbReference type="RefSeq" id="WP_232560280.1">
    <property type="nucleotide sequence ID" value="NZ_JALPRF010000001.1"/>
</dbReference>
<dbReference type="EMBL" id="JALPRF010000001">
    <property type="protein sequence ID" value="MCK8491740.1"/>
    <property type="molecule type" value="Genomic_DNA"/>
</dbReference>
<dbReference type="Pfam" id="PF00072">
    <property type="entry name" value="Response_reg"/>
    <property type="match status" value="1"/>
</dbReference>
<dbReference type="SMART" id="SM00448">
    <property type="entry name" value="REC"/>
    <property type="match status" value="1"/>
</dbReference>
<feature type="domain" description="Response regulatory" evidence="2">
    <location>
        <begin position="4"/>
        <end position="130"/>
    </location>
</feature>
<dbReference type="InterPro" id="IPR052893">
    <property type="entry name" value="TCS_response_regulator"/>
</dbReference>
<sequence length="146" mass="17110">MRAKLFVVEDNDDQWMLIQQAMKQALAEVVVERVATCEQALENIKDWQYQDWDAPKLILLDLYLPASEQGWKVLQMIKQLPSPLSRIPVVMFSSSVDKNDIIKAYELGVASYLIKPTTHAEWTVYFNRLRSFWWETVALPDMRFTL</sequence>
<proteinExistence type="predicted"/>